<organism evidence="2 3">
    <name type="scientific">Leucobacter allii</name>
    <dbReference type="NCBI Taxonomy" id="2932247"/>
    <lineage>
        <taxon>Bacteria</taxon>
        <taxon>Bacillati</taxon>
        <taxon>Actinomycetota</taxon>
        <taxon>Actinomycetes</taxon>
        <taxon>Micrococcales</taxon>
        <taxon>Microbacteriaceae</taxon>
        <taxon>Leucobacter</taxon>
    </lineage>
</organism>
<feature type="transmembrane region" description="Helical" evidence="1">
    <location>
        <begin position="62"/>
        <end position="84"/>
    </location>
</feature>
<reference evidence="2 3" key="1">
    <citation type="submission" date="2022-04" db="EMBL/GenBank/DDBJ databases">
        <title>Leucobacter sp. isolated from rhizosphere of garlic.</title>
        <authorList>
            <person name="Won M."/>
            <person name="Lee C.-M."/>
            <person name="Woen H.-Y."/>
            <person name="Kwon S.-W."/>
        </authorList>
    </citation>
    <scope>NUCLEOTIDE SEQUENCE [LARGE SCALE GENOMIC DNA]</scope>
    <source>
        <strain evidence="2 3">H21R-40</strain>
    </source>
</reference>
<proteinExistence type="predicted"/>
<keyword evidence="1" id="KW-1133">Transmembrane helix</keyword>
<sequence length="136" mass="14579">MIRFLCHILIQLVLGAIALIVIHVALPDVGLSLSGFFIALGVFTLAHAVLGPFVLSVAQRYAASLAGGVGLVATCLSLWIATWAPGGLKLHGLPTWLLAPVIVWLITALGGWIFMGLIIDRRLMRRKAYKLARSIA</sequence>
<accession>A0ABY4FNG2</accession>
<feature type="transmembrane region" description="Helical" evidence="1">
    <location>
        <begin position="96"/>
        <end position="119"/>
    </location>
</feature>
<evidence type="ECO:0000256" key="1">
    <source>
        <dbReference type="SAM" id="Phobius"/>
    </source>
</evidence>
<feature type="transmembrane region" description="Helical" evidence="1">
    <location>
        <begin position="34"/>
        <end position="55"/>
    </location>
</feature>
<keyword evidence="1" id="KW-0472">Membrane</keyword>
<dbReference type="Proteomes" id="UP000831786">
    <property type="component" value="Chromosome"/>
</dbReference>
<gene>
    <name evidence="2" type="ORF">MUN78_03015</name>
</gene>
<protein>
    <submittedName>
        <fullName evidence="2">Phage holin family protein</fullName>
    </submittedName>
</protein>
<keyword evidence="3" id="KW-1185">Reference proteome</keyword>
<dbReference type="EMBL" id="CP095045">
    <property type="protein sequence ID" value="UOQ57823.1"/>
    <property type="molecule type" value="Genomic_DNA"/>
</dbReference>
<keyword evidence="1" id="KW-0812">Transmembrane</keyword>
<name>A0ABY4FNG2_9MICO</name>
<dbReference type="RefSeq" id="WP_244728707.1">
    <property type="nucleotide sequence ID" value="NZ_CP095045.1"/>
</dbReference>
<evidence type="ECO:0000313" key="3">
    <source>
        <dbReference type="Proteomes" id="UP000831786"/>
    </source>
</evidence>
<evidence type="ECO:0000313" key="2">
    <source>
        <dbReference type="EMBL" id="UOQ57823.1"/>
    </source>
</evidence>